<dbReference type="EMBL" id="JACRSR010000001">
    <property type="protein sequence ID" value="MBC8531062.1"/>
    <property type="molecule type" value="Genomic_DNA"/>
</dbReference>
<keyword evidence="1" id="KW-1133">Transmembrane helix</keyword>
<evidence type="ECO:0000313" key="3">
    <source>
        <dbReference type="Proteomes" id="UP000623172"/>
    </source>
</evidence>
<evidence type="ECO:0000256" key="1">
    <source>
        <dbReference type="SAM" id="Phobius"/>
    </source>
</evidence>
<dbReference type="RefSeq" id="WP_249315125.1">
    <property type="nucleotide sequence ID" value="NZ_JACRSR010000001.1"/>
</dbReference>
<name>A0A926HKJ8_9FIRM</name>
<reference evidence="2" key="1">
    <citation type="submission" date="2020-08" db="EMBL/GenBank/DDBJ databases">
        <title>Genome public.</title>
        <authorList>
            <person name="Liu C."/>
            <person name="Sun Q."/>
        </authorList>
    </citation>
    <scope>NUCLEOTIDE SEQUENCE</scope>
    <source>
        <strain evidence="2">NSJ-53</strain>
    </source>
</reference>
<organism evidence="2 3">
    <name type="scientific">Gehongia tenuis</name>
    <dbReference type="NCBI Taxonomy" id="2763655"/>
    <lineage>
        <taxon>Bacteria</taxon>
        <taxon>Bacillati</taxon>
        <taxon>Bacillota</taxon>
        <taxon>Clostridia</taxon>
        <taxon>Christensenellales</taxon>
        <taxon>Christensenellaceae</taxon>
        <taxon>Gehongia</taxon>
    </lineage>
</organism>
<dbReference type="Proteomes" id="UP000623172">
    <property type="component" value="Unassembled WGS sequence"/>
</dbReference>
<gene>
    <name evidence="2" type="ORF">H8696_04280</name>
</gene>
<keyword evidence="3" id="KW-1185">Reference proteome</keyword>
<dbReference type="AlphaFoldDB" id="A0A926HKJ8"/>
<accession>A0A926HKJ8</accession>
<comment type="caution">
    <text evidence="2">The sequence shown here is derived from an EMBL/GenBank/DDBJ whole genome shotgun (WGS) entry which is preliminary data.</text>
</comment>
<keyword evidence="1" id="KW-0812">Transmembrane</keyword>
<keyword evidence="1" id="KW-0472">Membrane</keyword>
<protein>
    <recommendedName>
        <fullName evidence="4">Type IV pilus assembly protein PilO</fullName>
    </recommendedName>
</protein>
<evidence type="ECO:0008006" key="4">
    <source>
        <dbReference type="Google" id="ProtNLM"/>
    </source>
</evidence>
<feature type="transmembrane region" description="Helical" evidence="1">
    <location>
        <begin position="12"/>
        <end position="33"/>
    </location>
</feature>
<sequence>MGKLSKREKVLIYIMVTLLITVGIGVFMIQPAAEAASTLEEQISEKSAVKMGMEQKIQSEGRLLKDMETYQQDIAKLSEGFLAPMTNDQLDTYMTGLMQKHGLSAEALSIEAVEFPPEDEKEEEGEETAPNSAAAAVSAREVRVVLSGQLEGFMALADELQGLEAVRIIDFSIQPRNGDRVLEEIPEGLQTINAGFEVWSFDAGRLSVAGGE</sequence>
<evidence type="ECO:0000313" key="2">
    <source>
        <dbReference type="EMBL" id="MBC8531062.1"/>
    </source>
</evidence>
<proteinExistence type="predicted"/>